<dbReference type="GeneID" id="34223463"/>
<protein>
    <submittedName>
        <fullName evidence="1">Uncharacterized protein</fullName>
    </submittedName>
</protein>
<geneLocation type="plasmid" evidence="1 2">
    <name>pT1</name>
</geneLocation>
<sequence length="198" mass="23258">MSEKEISFNDISPIEGVYSDFVYLKEHALVTLIKVKGVNFDLLSLYEQNSIFDEYGAFLAQNIHYHPQTVSMTIPIKMGDYLRKWKWQHIKSANDPDVNEHVRQLRASYLYEYQKTETDLSMAVKAHFIVLKEKLKKPTLEYLQEAENRLTEKTEEIMRAIHQVLNAYDSQQEVLSANEALSVLHQFLDYKTSIYHNH</sequence>
<reference evidence="1 2" key="1">
    <citation type="submission" date="2014-07" db="EMBL/GenBank/DDBJ databases">
        <title>Complete genome sequence of a moderately halophilic bacterium Terribacillus aidingensis MP602, isolated from Cryptomeria fortunei in Tianmu mountain in China.</title>
        <authorList>
            <person name="Wang Y."/>
            <person name="Lu P."/>
            <person name="Zhang L."/>
        </authorList>
    </citation>
    <scope>NUCLEOTIDE SEQUENCE [LARGE SCALE GENOMIC DNA]</scope>
    <source>
        <strain evidence="1 2">MP602</strain>
        <plasmid evidence="1 2">pT1</plasmid>
    </source>
</reference>
<dbReference type="KEGG" id="tap:GZ22_18320"/>
<keyword evidence="1" id="KW-0614">Plasmid</keyword>
<evidence type="ECO:0000313" key="1">
    <source>
        <dbReference type="EMBL" id="AIF68392.1"/>
    </source>
</evidence>
<dbReference type="Proteomes" id="UP000027980">
    <property type="component" value="Plasmid pT1"/>
</dbReference>
<dbReference type="AlphaFoldDB" id="A0A075LQW9"/>
<name>A0A075LQW9_9BACI</name>
<organism evidence="1 2">
    <name type="scientific">Terribacillus saccharophilus</name>
    <dbReference type="NCBI Taxonomy" id="361277"/>
    <lineage>
        <taxon>Bacteria</taxon>
        <taxon>Bacillati</taxon>
        <taxon>Bacillota</taxon>
        <taxon>Bacilli</taxon>
        <taxon>Bacillales</taxon>
        <taxon>Bacillaceae</taxon>
        <taxon>Terribacillus</taxon>
    </lineage>
</organism>
<dbReference type="OrthoDB" id="2198991at2"/>
<evidence type="ECO:0000313" key="2">
    <source>
        <dbReference type="Proteomes" id="UP000027980"/>
    </source>
</evidence>
<gene>
    <name evidence="1" type="ORF">GZ22_18320</name>
</gene>
<dbReference type="HOGENOM" id="CLU_1298171_0_0_9"/>
<dbReference type="RefSeq" id="WP_041592311.1">
    <property type="nucleotide sequence ID" value="NZ_CP008877.1"/>
</dbReference>
<proteinExistence type="predicted"/>
<dbReference type="EMBL" id="CP008877">
    <property type="protein sequence ID" value="AIF68392.1"/>
    <property type="molecule type" value="Genomic_DNA"/>
</dbReference>
<accession>A0A075LQW9</accession>